<evidence type="ECO:0000313" key="2">
    <source>
        <dbReference type="Proteomes" id="UP000830116"/>
    </source>
</evidence>
<dbReference type="EMBL" id="CP093442">
    <property type="protein sequence ID" value="UOE99989.1"/>
    <property type="molecule type" value="Genomic_DNA"/>
</dbReference>
<dbReference type="SUPFAM" id="SSF50494">
    <property type="entry name" value="Trypsin-like serine proteases"/>
    <property type="match status" value="1"/>
</dbReference>
<organism evidence="1 2">
    <name type="scientific">Bdellovibrio reynosensis</name>
    <dbReference type="NCBI Taxonomy" id="2835041"/>
    <lineage>
        <taxon>Bacteria</taxon>
        <taxon>Pseudomonadati</taxon>
        <taxon>Bdellovibrionota</taxon>
        <taxon>Bdellovibrionia</taxon>
        <taxon>Bdellovibrionales</taxon>
        <taxon>Pseudobdellovibrionaceae</taxon>
        <taxon>Bdellovibrio</taxon>
    </lineage>
</organism>
<gene>
    <name evidence="1" type="ORF">MNR06_09785</name>
</gene>
<dbReference type="Gene3D" id="2.40.10.10">
    <property type="entry name" value="Trypsin-like serine proteases"/>
    <property type="match status" value="1"/>
</dbReference>
<dbReference type="InterPro" id="IPR043504">
    <property type="entry name" value="Peptidase_S1_PA_chymotrypsin"/>
</dbReference>
<protein>
    <recommendedName>
        <fullName evidence="3">Peptidase S1 domain-containing protein</fullName>
    </recommendedName>
</protein>
<dbReference type="Proteomes" id="UP000830116">
    <property type="component" value="Chromosome"/>
</dbReference>
<name>A0ABY4C4V3_9BACT</name>
<proteinExistence type="predicted"/>
<accession>A0ABY4C4V3</accession>
<dbReference type="InterPro" id="IPR009003">
    <property type="entry name" value="Peptidase_S1_PA"/>
</dbReference>
<dbReference type="RefSeq" id="WP_243535521.1">
    <property type="nucleotide sequence ID" value="NZ_CP093442.1"/>
</dbReference>
<keyword evidence="2" id="KW-1185">Reference proteome</keyword>
<reference evidence="1" key="1">
    <citation type="submission" date="2022-03" db="EMBL/GenBank/DDBJ databases">
        <title>Genome Identification and Characterization of new species Bdellovibrio reynosense LBG001 sp. nov. from a Mexico soil sample.</title>
        <authorList>
            <person name="Camilli A."/>
            <person name="Ajao Y."/>
            <person name="Guo X."/>
        </authorList>
    </citation>
    <scope>NUCLEOTIDE SEQUENCE</scope>
    <source>
        <strain evidence="1">LBG001</strain>
    </source>
</reference>
<sequence>MTNELSDPPEMGTGLDAVYSPLAKTENGILTIDQKNGGACAGDSGGPAYIESTQGLVLVGATRGPTLDSENCRHFGEFTSVSAHKQFILEYAKLLNAEAPQFIDLPF</sequence>
<evidence type="ECO:0000313" key="1">
    <source>
        <dbReference type="EMBL" id="UOE99989.1"/>
    </source>
</evidence>
<evidence type="ECO:0008006" key="3">
    <source>
        <dbReference type="Google" id="ProtNLM"/>
    </source>
</evidence>